<proteinExistence type="predicted"/>
<evidence type="ECO:0000313" key="1">
    <source>
        <dbReference type="EMBL" id="CAB4134633.1"/>
    </source>
</evidence>
<organism evidence="1">
    <name type="scientific">uncultured Caudovirales phage</name>
    <dbReference type="NCBI Taxonomy" id="2100421"/>
    <lineage>
        <taxon>Viruses</taxon>
        <taxon>Duplodnaviria</taxon>
        <taxon>Heunggongvirae</taxon>
        <taxon>Uroviricota</taxon>
        <taxon>Caudoviricetes</taxon>
        <taxon>Peduoviridae</taxon>
        <taxon>Maltschvirus</taxon>
        <taxon>Maltschvirus maltsch</taxon>
    </lineage>
</organism>
<dbReference type="EMBL" id="LR796296">
    <property type="protein sequence ID" value="CAB4134633.1"/>
    <property type="molecule type" value="Genomic_DNA"/>
</dbReference>
<accession>A0A6J5LMN5</accession>
<reference evidence="1" key="1">
    <citation type="submission" date="2020-04" db="EMBL/GenBank/DDBJ databases">
        <authorList>
            <person name="Chiriac C."/>
            <person name="Salcher M."/>
            <person name="Ghai R."/>
            <person name="Kavagutti S V."/>
        </authorList>
    </citation>
    <scope>NUCLEOTIDE SEQUENCE</scope>
</reference>
<gene>
    <name evidence="1" type="ORF">UFOVP274_10</name>
</gene>
<sequence>MAYPTVSAPYGFKPVNLIGGQVFSGSTREYPIQYGYTVPLFYGDCVTLTAGFITQVGSSNYNNPGAKGTVGVFLGCSYTDPSTKQKRFSQYYPGTVNAGDIKAIVCDDPDTVFKCAATTANNATTIGSVSALVVGGSLAGTTTLTGSTATGDSSGGIVAGSASAGTTGIPFRVLALVPESQISTSCTYVSGGAAAATSVVVSGLTVGQVLPIGTDVYNLVSGQLQYTGATLSSASTVSTTGNTTLTVTSITTQVAGTVVLIQSPEALVKFNFGVHNYYAA</sequence>
<protein>
    <submittedName>
        <fullName evidence="1">Uncharacterized protein</fullName>
    </submittedName>
</protein>
<name>A0A6J5LMN5_9CAUD</name>